<reference evidence="3" key="1">
    <citation type="journal article" date="2015" name="BMC Genomics">
        <title>Draft genome of a commonly misdiagnosed multidrug resistant pathogen Candida auris.</title>
        <authorList>
            <person name="Chatterjee S."/>
            <person name="Alampalli S.V."/>
            <person name="Nageshan R.K."/>
            <person name="Chettiar S.T."/>
            <person name="Joshi S."/>
            <person name="Tatu U.S."/>
        </authorList>
    </citation>
    <scope>NUCLEOTIDE SEQUENCE [LARGE SCALE GENOMIC DNA]</scope>
    <source>
        <strain evidence="3">6684</strain>
    </source>
</reference>
<feature type="compositionally biased region" description="Basic residues" evidence="1">
    <location>
        <begin position="47"/>
        <end position="57"/>
    </location>
</feature>
<dbReference type="EMBL" id="LGST01000002">
    <property type="protein sequence ID" value="KNE02711.1"/>
    <property type="molecule type" value="Genomic_DNA"/>
</dbReference>
<proteinExistence type="predicted"/>
<evidence type="ECO:0000313" key="2">
    <source>
        <dbReference type="EMBL" id="KNE02711.1"/>
    </source>
</evidence>
<protein>
    <submittedName>
        <fullName evidence="2">Uncharacterized protein</fullName>
    </submittedName>
</protein>
<comment type="caution">
    <text evidence="2">The sequence shown here is derived from an EMBL/GenBank/DDBJ whole genome shotgun (WGS) entry which is preliminary data.</text>
</comment>
<feature type="region of interest" description="Disordered" evidence="1">
    <location>
        <begin position="36"/>
        <end position="57"/>
    </location>
</feature>
<dbReference type="AlphaFoldDB" id="A0A0L0P9H9"/>
<evidence type="ECO:0000256" key="1">
    <source>
        <dbReference type="SAM" id="MobiDB-lite"/>
    </source>
</evidence>
<accession>A0A0L0P9H9</accession>
<sequence>MNPKPESMKYEASRCGRSLVNSTRQQFTLQATAFPTAKYQSSAKQSSVKKKNQNQYE</sequence>
<name>A0A0L0P9H9_CANAR</name>
<organism evidence="2 3">
    <name type="scientific">Candidozyma auris</name>
    <name type="common">Yeast</name>
    <name type="synonym">Candida auris</name>
    <dbReference type="NCBI Taxonomy" id="498019"/>
    <lineage>
        <taxon>Eukaryota</taxon>
        <taxon>Fungi</taxon>
        <taxon>Dikarya</taxon>
        <taxon>Ascomycota</taxon>
        <taxon>Saccharomycotina</taxon>
        <taxon>Pichiomycetes</taxon>
        <taxon>Metschnikowiaceae</taxon>
        <taxon>Candidozyma</taxon>
    </lineage>
</organism>
<feature type="compositionally biased region" description="Low complexity" evidence="1">
    <location>
        <begin position="37"/>
        <end position="46"/>
    </location>
</feature>
<gene>
    <name evidence="2" type="ORF">QG37_00083</name>
</gene>
<dbReference type="Proteomes" id="UP000037122">
    <property type="component" value="Unassembled WGS sequence"/>
</dbReference>
<dbReference type="VEuPathDB" id="FungiDB:QG37_00083"/>
<evidence type="ECO:0000313" key="3">
    <source>
        <dbReference type="Proteomes" id="UP000037122"/>
    </source>
</evidence>